<dbReference type="EMBL" id="GGFL01010361">
    <property type="protein sequence ID" value="MBW74539.1"/>
    <property type="molecule type" value="Transcribed_RNA"/>
</dbReference>
<keyword evidence="1" id="KW-0732">Signal</keyword>
<protein>
    <submittedName>
        <fullName evidence="2">Putative secreted protein</fullName>
    </submittedName>
</protein>
<evidence type="ECO:0000313" key="2">
    <source>
        <dbReference type="EMBL" id="MBW74539.1"/>
    </source>
</evidence>
<feature type="chain" id="PRO_5014779276" evidence="1">
    <location>
        <begin position="20"/>
        <end position="168"/>
    </location>
</feature>
<evidence type="ECO:0000256" key="1">
    <source>
        <dbReference type="SAM" id="SignalP"/>
    </source>
</evidence>
<name>A0A2M4DAG9_ANODA</name>
<proteinExistence type="predicted"/>
<sequence length="168" mass="18905">MYRLLLLVVLLLVSSKATVRPHLLTGFNWNGTGCDSSDRSDPIRFKVTARVLRLKQKFNPCPAPNWMRQQRTRLCNDGFSSHPSPSWLCPHRKRAAAAGQSTIDRASHDRAQIADLARDRRVPSAVDMPSVRTGHTLISFPDFVSKSRAEFQSPTPCDEYAILARDCE</sequence>
<dbReference type="AlphaFoldDB" id="A0A2M4DAG9"/>
<feature type="signal peptide" evidence="1">
    <location>
        <begin position="1"/>
        <end position="19"/>
    </location>
</feature>
<accession>A0A2M4DAG9</accession>
<reference evidence="2" key="1">
    <citation type="submission" date="2018-01" db="EMBL/GenBank/DDBJ databases">
        <title>An insight into the sialome of Amazonian anophelines.</title>
        <authorList>
            <person name="Ribeiro J.M."/>
            <person name="Scarpassa V."/>
            <person name="Calvo E."/>
        </authorList>
    </citation>
    <scope>NUCLEOTIDE SEQUENCE</scope>
</reference>
<organism evidence="2">
    <name type="scientific">Anopheles darlingi</name>
    <name type="common">Mosquito</name>
    <dbReference type="NCBI Taxonomy" id="43151"/>
    <lineage>
        <taxon>Eukaryota</taxon>
        <taxon>Metazoa</taxon>
        <taxon>Ecdysozoa</taxon>
        <taxon>Arthropoda</taxon>
        <taxon>Hexapoda</taxon>
        <taxon>Insecta</taxon>
        <taxon>Pterygota</taxon>
        <taxon>Neoptera</taxon>
        <taxon>Endopterygota</taxon>
        <taxon>Diptera</taxon>
        <taxon>Nematocera</taxon>
        <taxon>Culicoidea</taxon>
        <taxon>Culicidae</taxon>
        <taxon>Anophelinae</taxon>
        <taxon>Anopheles</taxon>
    </lineage>
</organism>